<feature type="compositionally biased region" description="Polar residues" evidence="2">
    <location>
        <begin position="116"/>
        <end position="126"/>
    </location>
</feature>
<organism evidence="4 5">
    <name type="scientific">Meganyctiphanes norvegica</name>
    <name type="common">Northern krill</name>
    <name type="synonym">Thysanopoda norvegica</name>
    <dbReference type="NCBI Taxonomy" id="48144"/>
    <lineage>
        <taxon>Eukaryota</taxon>
        <taxon>Metazoa</taxon>
        <taxon>Ecdysozoa</taxon>
        <taxon>Arthropoda</taxon>
        <taxon>Crustacea</taxon>
        <taxon>Multicrustacea</taxon>
        <taxon>Malacostraca</taxon>
        <taxon>Eumalacostraca</taxon>
        <taxon>Eucarida</taxon>
        <taxon>Euphausiacea</taxon>
        <taxon>Euphausiidae</taxon>
        <taxon>Meganyctiphanes</taxon>
    </lineage>
</organism>
<evidence type="ECO:0000313" key="4">
    <source>
        <dbReference type="EMBL" id="CAL4249216.1"/>
    </source>
</evidence>
<evidence type="ECO:0000259" key="3">
    <source>
        <dbReference type="PROSITE" id="PS50158"/>
    </source>
</evidence>
<dbReference type="EMBL" id="CAXKWB010156513">
    <property type="protein sequence ID" value="CAL4249216.1"/>
    <property type="molecule type" value="Genomic_DNA"/>
</dbReference>
<comment type="caution">
    <text evidence="4">The sequence shown here is derived from an EMBL/GenBank/DDBJ whole genome shotgun (WGS) entry which is preliminary data.</text>
</comment>
<dbReference type="InterPro" id="IPR001878">
    <property type="entry name" value="Znf_CCHC"/>
</dbReference>
<keyword evidence="1" id="KW-0862">Zinc</keyword>
<feature type="region of interest" description="Disordered" evidence="2">
    <location>
        <begin position="56"/>
        <end position="137"/>
    </location>
</feature>
<dbReference type="InterPro" id="IPR036875">
    <property type="entry name" value="Znf_CCHC_sf"/>
</dbReference>
<gene>
    <name evidence="4" type="ORF">MNOR_LOCUS41521</name>
</gene>
<evidence type="ECO:0000313" key="5">
    <source>
        <dbReference type="Proteomes" id="UP001497623"/>
    </source>
</evidence>
<protein>
    <recommendedName>
        <fullName evidence="3">CCHC-type domain-containing protein</fullName>
    </recommendedName>
</protein>
<dbReference type="PROSITE" id="PS50158">
    <property type="entry name" value="ZF_CCHC"/>
    <property type="match status" value="1"/>
</dbReference>
<dbReference type="GO" id="GO:0003676">
    <property type="term" value="F:nucleic acid binding"/>
    <property type="evidence" value="ECO:0007669"/>
    <property type="project" value="InterPro"/>
</dbReference>
<feature type="compositionally biased region" description="Basic and acidic residues" evidence="2">
    <location>
        <begin position="103"/>
        <end position="114"/>
    </location>
</feature>
<evidence type="ECO:0000256" key="1">
    <source>
        <dbReference type="PROSITE-ProRule" id="PRU00047"/>
    </source>
</evidence>
<proteinExistence type="predicted"/>
<feature type="compositionally biased region" description="Polar residues" evidence="2">
    <location>
        <begin position="63"/>
        <end position="75"/>
    </location>
</feature>
<evidence type="ECO:0000256" key="2">
    <source>
        <dbReference type="SAM" id="MobiDB-lite"/>
    </source>
</evidence>
<feature type="domain" description="CCHC-type" evidence="3">
    <location>
        <begin position="344"/>
        <end position="357"/>
    </location>
</feature>
<sequence length="468" mass="53829">MQRITAVESSIDGSVESLTLPDDHMNQMWDNQSENEKNINQSVLKPSETENIAMEQDLPPRSTEIQSLSNVNSDSPSEKQGKFSDLNPIKKSATIEKNTPVNKNKDSENEKGVPKDSTQSKQANNEYHSDESALENIHPINCDDAEINSLTNENESETSSTGTVVEKAPELHIVIMEVEPIHKNILRCPIDVMELLAEVLTQDIKADIADMHTNYPRSMIILKVKTQPTKQSLLKMKKIGEINIIAREPKNENLNYGVIGPLPCPENEEVREIKLQKYKELLAETGTPVDNISWISKREHNGESWNIRITNFLRLHFIHNPPKDVRIGYKFFKVNDYIEEVVQCWNCQRFGHTSKNCIYTQRCVFCGTVGHRKRENKCRTRHPRCANCQERHPAWSKRCICYLKELEAKKIKGITKIPIHDAKKLADEKEYPDTFKQSNKKKPKHHPKWYILCSRNQTKKETKPTTIL</sequence>
<dbReference type="SMART" id="SM00343">
    <property type="entry name" value="ZnF_C2HC"/>
    <property type="match status" value="2"/>
</dbReference>
<dbReference type="AlphaFoldDB" id="A0AAV2SX52"/>
<dbReference type="SUPFAM" id="SSF57756">
    <property type="entry name" value="Retrovirus zinc finger-like domains"/>
    <property type="match status" value="1"/>
</dbReference>
<keyword evidence="1" id="KW-0863">Zinc-finger</keyword>
<accession>A0AAV2SX52</accession>
<keyword evidence="5" id="KW-1185">Reference proteome</keyword>
<reference evidence="4 5" key="1">
    <citation type="submission" date="2024-05" db="EMBL/GenBank/DDBJ databases">
        <authorList>
            <person name="Wallberg A."/>
        </authorList>
    </citation>
    <scope>NUCLEOTIDE SEQUENCE [LARGE SCALE GENOMIC DNA]</scope>
</reference>
<dbReference type="Proteomes" id="UP001497623">
    <property type="component" value="Unassembled WGS sequence"/>
</dbReference>
<keyword evidence="1" id="KW-0479">Metal-binding</keyword>
<feature type="region of interest" description="Disordered" evidence="2">
    <location>
        <begin position="1"/>
        <end position="40"/>
    </location>
</feature>
<name>A0AAV2SX52_MEGNR</name>
<dbReference type="GO" id="GO:0008270">
    <property type="term" value="F:zinc ion binding"/>
    <property type="evidence" value="ECO:0007669"/>
    <property type="project" value="UniProtKB-KW"/>
</dbReference>
<feature type="compositionally biased region" description="Polar residues" evidence="2">
    <location>
        <begin position="28"/>
        <end position="40"/>
    </location>
</feature>